<organism evidence="1 2">
    <name type="scientific">Bifidobacterium longum subsp. suis</name>
    <dbReference type="NCBI Taxonomy" id="1695"/>
    <lineage>
        <taxon>Bacteria</taxon>
        <taxon>Bacillati</taxon>
        <taxon>Actinomycetota</taxon>
        <taxon>Actinomycetes</taxon>
        <taxon>Bifidobacteriales</taxon>
        <taxon>Bifidobacteriaceae</taxon>
        <taxon>Bifidobacterium</taxon>
    </lineage>
</organism>
<gene>
    <name evidence="1" type="ORF">BLSS_1696</name>
</gene>
<evidence type="ECO:0000313" key="1">
    <source>
        <dbReference type="EMBL" id="KFI72011.1"/>
    </source>
</evidence>
<proteinExistence type="predicted"/>
<dbReference type="AlphaFoldDB" id="A0A087BLW1"/>
<dbReference type="RefSeq" id="WP_032683414.1">
    <property type="nucleotide sequence ID" value="NZ_JGZA01000006.1"/>
</dbReference>
<evidence type="ECO:0000313" key="2">
    <source>
        <dbReference type="Proteomes" id="UP000029024"/>
    </source>
</evidence>
<comment type="caution">
    <text evidence="1">The sequence shown here is derived from an EMBL/GenBank/DDBJ whole genome shotgun (WGS) entry which is preliminary data.</text>
</comment>
<dbReference type="EMBL" id="JGZA01000006">
    <property type="protein sequence ID" value="KFI72011.1"/>
    <property type="molecule type" value="Genomic_DNA"/>
</dbReference>
<sequence length="112" mass="12801">MAEEIRYDADEANRLAARLETASESVNDSASETYGVKVTGGWKDPHTKQINEFLARSVAVIREDRTRYSQNMADYGKRLADATAHTSRFEESFQTQLQNKQNEIESFEVHEI</sequence>
<accession>A0A087BLW1</accession>
<protein>
    <submittedName>
        <fullName evidence="1">Uncharacterized protein</fullName>
    </submittedName>
</protein>
<name>A0A087BLW1_BIFLN</name>
<dbReference type="Proteomes" id="UP000029024">
    <property type="component" value="Unassembled WGS sequence"/>
</dbReference>
<reference evidence="1 2" key="1">
    <citation type="submission" date="2014-03" db="EMBL/GenBank/DDBJ databases">
        <title>Genomics of Bifidobacteria.</title>
        <authorList>
            <person name="Ventura M."/>
            <person name="Milani C."/>
            <person name="Lugli G.A."/>
        </authorList>
    </citation>
    <scope>NUCLEOTIDE SEQUENCE [LARGE SCALE GENOMIC DNA]</scope>
    <source>
        <strain evidence="1 2">LMG 21814</strain>
    </source>
</reference>